<dbReference type="EMBL" id="BAABME010003871">
    <property type="protein sequence ID" value="GAA0160391.1"/>
    <property type="molecule type" value="Genomic_DNA"/>
</dbReference>
<comment type="caution">
    <text evidence="2">The sequence shown here is derived from an EMBL/GenBank/DDBJ whole genome shotgun (WGS) entry which is preliminary data.</text>
</comment>
<sequence>MRQPSSKDETTRNSMLQMRSERAPKCGKSTATTKPSRNPKEGYRTPMKVVGPIRPTTPKKSQPKEFRQSLGKGIPARNGRKTTRPNRKPNARLATQKP</sequence>
<organism evidence="2 3">
    <name type="scientific">Lithospermum erythrorhizon</name>
    <name type="common">Purple gromwell</name>
    <name type="synonym">Lithospermum officinale var. erythrorhizon</name>
    <dbReference type="NCBI Taxonomy" id="34254"/>
    <lineage>
        <taxon>Eukaryota</taxon>
        <taxon>Viridiplantae</taxon>
        <taxon>Streptophyta</taxon>
        <taxon>Embryophyta</taxon>
        <taxon>Tracheophyta</taxon>
        <taxon>Spermatophyta</taxon>
        <taxon>Magnoliopsida</taxon>
        <taxon>eudicotyledons</taxon>
        <taxon>Gunneridae</taxon>
        <taxon>Pentapetalae</taxon>
        <taxon>asterids</taxon>
        <taxon>lamiids</taxon>
        <taxon>Boraginales</taxon>
        <taxon>Boraginaceae</taxon>
        <taxon>Boraginoideae</taxon>
        <taxon>Lithospermeae</taxon>
        <taxon>Lithospermum</taxon>
    </lineage>
</organism>
<evidence type="ECO:0000313" key="3">
    <source>
        <dbReference type="Proteomes" id="UP001454036"/>
    </source>
</evidence>
<feature type="compositionally biased region" description="Basic residues" evidence="1">
    <location>
        <begin position="78"/>
        <end position="90"/>
    </location>
</feature>
<evidence type="ECO:0000256" key="1">
    <source>
        <dbReference type="SAM" id="MobiDB-lite"/>
    </source>
</evidence>
<accession>A0AAV3QAH5</accession>
<keyword evidence="3" id="KW-1185">Reference proteome</keyword>
<proteinExistence type="predicted"/>
<feature type="region of interest" description="Disordered" evidence="1">
    <location>
        <begin position="1"/>
        <end position="98"/>
    </location>
</feature>
<dbReference type="Proteomes" id="UP001454036">
    <property type="component" value="Unassembled WGS sequence"/>
</dbReference>
<evidence type="ECO:0000313" key="2">
    <source>
        <dbReference type="EMBL" id="GAA0160391.1"/>
    </source>
</evidence>
<protein>
    <submittedName>
        <fullName evidence="2">Uncharacterized protein</fullName>
    </submittedName>
</protein>
<reference evidence="2 3" key="1">
    <citation type="submission" date="2024-01" db="EMBL/GenBank/DDBJ databases">
        <title>The complete chloroplast genome sequence of Lithospermum erythrorhizon: insights into the phylogenetic relationship among Boraginaceae species and the maternal lineages of purple gromwells.</title>
        <authorList>
            <person name="Okada T."/>
            <person name="Watanabe K."/>
        </authorList>
    </citation>
    <scope>NUCLEOTIDE SEQUENCE [LARGE SCALE GENOMIC DNA]</scope>
</reference>
<dbReference type="AlphaFoldDB" id="A0AAV3QAH5"/>
<name>A0AAV3QAH5_LITER</name>
<gene>
    <name evidence="2" type="ORF">LIER_16956</name>
</gene>
<feature type="compositionally biased region" description="Basic and acidic residues" evidence="1">
    <location>
        <begin position="1"/>
        <end position="11"/>
    </location>
</feature>